<protein>
    <submittedName>
        <fullName evidence="8">PTS glucose/sucrose transporter subunit IIB</fullName>
    </submittedName>
</protein>
<feature type="active site" description="Phosphocysteine intermediate; for EIIB activity" evidence="6">
    <location>
        <position position="26"/>
    </location>
</feature>
<dbReference type="InterPro" id="IPR001996">
    <property type="entry name" value="PTS_IIB_1"/>
</dbReference>
<reference evidence="8 9" key="1">
    <citation type="submission" date="2020-10" db="EMBL/GenBank/DDBJ databases">
        <title>ChiBAC.</title>
        <authorList>
            <person name="Zenner C."/>
            <person name="Hitch T.C.A."/>
            <person name="Clavel T."/>
        </authorList>
    </citation>
    <scope>NUCLEOTIDE SEQUENCE [LARGE SCALE GENOMIC DNA]</scope>
    <source>
        <strain evidence="8 9">DSM 109015</strain>
    </source>
</reference>
<dbReference type="Gene3D" id="3.30.1360.60">
    <property type="entry name" value="Glucose permease domain IIB"/>
    <property type="match status" value="1"/>
</dbReference>
<keyword evidence="5" id="KW-0418">Kinase</keyword>
<keyword evidence="3" id="KW-0808">Transferase</keyword>
<proteinExistence type="predicted"/>
<dbReference type="Pfam" id="PF00367">
    <property type="entry name" value="PTS_EIIB"/>
    <property type="match status" value="1"/>
</dbReference>
<feature type="domain" description="PTS EIIB type-1" evidence="7">
    <location>
        <begin position="4"/>
        <end position="87"/>
    </location>
</feature>
<dbReference type="Proteomes" id="UP000768567">
    <property type="component" value="Unassembled WGS sequence"/>
</dbReference>
<name>A0ABR9R487_9FIRM</name>
<keyword evidence="2" id="KW-0762">Sugar transport</keyword>
<dbReference type="PROSITE" id="PS01035">
    <property type="entry name" value="PTS_EIIB_TYPE_1_CYS"/>
    <property type="match status" value="1"/>
</dbReference>
<evidence type="ECO:0000259" key="7">
    <source>
        <dbReference type="PROSITE" id="PS51098"/>
    </source>
</evidence>
<dbReference type="InterPro" id="IPR018113">
    <property type="entry name" value="PTrfase_EIIB_Cys"/>
</dbReference>
<evidence type="ECO:0000256" key="6">
    <source>
        <dbReference type="PROSITE-ProRule" id="PRU00421"/>
    </source>
</evidence>
<dbReference type="InterPro" id="IPR050558">
    <property type="entry name" value="PTS_Sugar-Specific_Components"/>
</dbReference>
<evidence type="ECO:0000256" key="4">
    <source>
        <dbReference type="ARBA" id="ARBA00022683"/>
    </source>
</evidence>
<dbReference type="PANTHER" id="PTHR30175:SF1">
    <property type="entry name" value="PTS SYSTEM ARBUTIN-, CELLOBIOSE-, AND SALICIN-SPECIFIC EIIBC COMPONENT-RELATED"/>
    <property type="match status" value="1"/>
</dbReference>
<dbReference type="RefSeq" id="WP_193501659.1">
    <property type="nucleotide sequence ID" value="NZ_JADCKC010000002.1"/>
</dbReference>
<dbReference type="InterPro" id="IPR036878">
    <property type="entry name" value="Glu_permease_IIB"/>
</dbReference>
<evidence type="ECO:0000256" key="5">
    <source>
        <dbReference type="ARBA" id="ARBA00022777"/>
    </source>
</evidence>
<keyword evidence="1" id="KW-0813">Transport</keyword>
<keyword evidence="4" id="KW-0598">Phosphotransferase system</keyword>
<evidence type="ECO:0000256" key="2">
    <source>
        <dbReference type="ARBA" id="ARBA00022597"/>
    </source>
</evidence>
<evidence type="ECO:0000313" key="9">
    <source>
        <dbReference type="Proteomes" id="UP000768567"/>
    </source>
</evidence>
<sequence length="101" mass="11011">MDFKQLASTILANVGGKENVDKVVHCATRLRFTLKDESKAQTDVLKKTKGVMAVINAGGQYQVVIGPTFPPSIRKSSPCAALNPPPLWRTPRLPRRTTALP</sequence>
<dbReference type="CDD" id="cd00212">
    <property type="entry name" value="PTS_IIB_glc"/>
    <property type="match status" value="1"/>
</dbReference>
<dbReference type="PROSITE" id="PS51098">
    <property type="entry name" value="PTS_EIIB_TYPE_1"/>
    <property type="match status" value="1"/>
</dbReference>
<gene>
    <name evidence="8" type="ORF">INF35_09125</name>
</gene>
<keyword evidence="9" id="KW-1185">Reference proteome</keyword>
<dbReference type="EMBL" id="JADCKC010000002">
    <property type="protein sequence ID" value="MBE5037944.1"/>
    <property type="molecule type" value="Genomic_DNA"/>
</dbReference>
<evidence type="ECO:0000256" key="3">
    <source>
        <dbReference type="ARBA" id="ARBA00022679"/>
    </source>
</evidence>
<accession>A0ABR9R487</accession>
<dbReference type="SUPFAM" id="SSF55604">
    <property type="entry name" value="Glucose permease domain IIB"/>
    <property type="match status" value="1"/>
</dbReference>
<evidence type="ECO:0000256" key="1">
    <source>
        <dbReference type="ARBA" id="ARBA00022448"/>
    </source>
</evidence>
<evidence type="ECO:0000313" key="8">
    <source>
        <dbReference type="EMBL" id="MBE5037944.1"/>
    </source>
</evidence>
<comment type="caution">
    <text evidence="8">The sequence shown here is derived from an EMBL/GenBank/DDBJ whole genome shotgun (WGS) entry which is preliminary data.</text>
</comment>
<organism evidence="8 9">
    <name type="scientific">Gemmiger gallinarum</name>
    <dbReference type="NCBI Taxonomy" id="2779354"/>
    <lineage>
        <taxon>Bacteria</taxon>
        <taxon>Bacillati</taxon>
        <taxon>Bacillota</taxon>
        <taxon>Clostridia</taxon>
        <taxon>Eubacteriales</taxon>
        <taxon>Gemmiger</taxon>
    </lineage>
</organism>
<dbReference type="PANTHER" id="PTHR30175">
    <property type="entry name" value="PHOSPHOTRANSFERASE SYSTEM TRANSPORT PROTEIN"/>
    <property type="match status" value="1"/>
</dbReference>